<dbReference type="InterPro" id="IPR050979">
    <property type="entry name" value="LD-transpeptidase"/>
</dbReference>
<dbReference type="CDD" id="cd16913">
    <property type="entry name" value="YkuD_like"/>
    <property type="match status" value="1"/>
</dbReference>
<evidence type="ECO:0000256" key="8">
    <source>
        <dbReference type="SAM" id="MobiDB-lite"/>
    </source>
</evidence>
<dbReference type="PANTHER" id="PTHR30582:SF2">
    <property type="entry name" value="L,D-TRANSPEPTIDASE YCIB-RELATED"/>
    <property type="match status" value="1"/>
</dbReference>
<dbReference type="GO" id="GO:0008360">
    <property type="term" value="P:regulation of cell shape"/>
    <property type="evidence" value="ECO:0007669"/>
    <property type="project" value="UniProtKB-UniRule"/>
</dbReference>
<sequence length="303" mass="31680">MVSLTSHYMRLYPLLRHVARASLVTTALWLSACKSTPETPPEPVPQPPAKPVGLFEWKGEGKSVTSIRINVDEQMAYLFNGEEQIGWTYVATGIPSFPTPTGEFKVMEKVSNKVSNLYGKGYDANGKLVNSDFKQGRDLLPSGGRFEPAKMPYFMRLTGDGVGMHIGPIPRPGKRASHGCIRLPSKVAGNIFKATAIGTPVKITGSGPDYQTYLKQSAEKSKANAAKYANARKKAADASAAAEAATALPPGDPNGPVPTAPAPGTPPAVPGSTPAPDAPPAAPPEEIKPAVPAAPAPAPAPGN</sequence>
<name>A0A512M4S1_9BACT</name>
<dbReference type="UniPathway" id="UPA00219"/>
<dbReference type="SUPFAM" id="SSF141523">
    <property type="entry name" value="L,D-transpeptidase catalytic domain-like"/>
    <property type="match status" value="1"/>
</dbReference>
<keyword evidence="3" id="KW-0808">Transferase</keyword>
<dbReference type="Pfam" id="PF03734">
    <property type="entry name" value="YkuD"/>
    <property type="match status" value="1"/>
</dbReference>
<dbReference type="GO" id="GO:0018104">
    <property type="term" value="P:peptidoglycan-protein cross-linking"/>
    <property type="evidence" value="ECO:0007669"/>
    <property type="project" value="TreeGrafter"/>
</dbReference>
<evidence type="ECO:0000256" key="1">
    <source>
        <dbReference type="ARBA" id="ARBA00004752"/>
    </source>
</evidence>
<comment type="caution">
    <text evidence="10">The sequence shown here is derived from an EMBL/GenBank/DDBJ whole genome shotgun (WGS) entry which is preliminary data.</text>
</comment>
<feature type="region of interest" description="Disordered" evidence="8">
    <location>
        <begin position="240"/>
        <end position="303"/>
    </location>
</feature>
<dbReference type="Proteomes" id="UP000321577">
    <property type="component" value="Unassembled WGS sequence"/>
</dbReference>
<dbReference type="OrthoDB" id="189120at2"/>
<evidence type="ECO:0000256" key="2">
    <source>
        <dbReference type="ARBA" id="ARBA00005992"/>
    </source>
</evidence>
<keyword evidence="11" id="KW-1185">Reference proteome</keyword>
<organism evidence="10 11">
    <name type="scientific">Brevifollis gellanilyticus</name>
    <dbReference type="NCBI Taxonomy" id="748831"/>
    <lineage>
        <taxon>Bacteria</taxon>
        <taxon>Pseudomonadati</taxon>
        <taxon>Verrucomicrobiota</taxon>
        <taxon>Verrucomicrobiia</taxon>
        <taxon>Verrucomicrobiales</taxon>
        <taxon>Verrucomicrobiaceae</taxon>
    </lineage>
</organism>
<keyword evidence="6 7" id="KW-0961">Cell wall biogenesis/degradation</keyword>
<dbReference type="InterPro" id="IPR005490">
    <property type="entry name" value="LD_TPept_cat_dom"/>
</dbReference>
<reference evidence="10 11" key="1">
    <citation type="submission" date="2019-07" db="EMBL/GenBank/DDBJ databases">
        <title>Whole genome shotgun sequence of Brevifollis gellanilyticus NBRC 108608.</title>
        <authorList>
            <person name="Hosoyama A."/>
            <person name="Uohara A."/>
            <person name="Ohji S."/>
            <person name="Ichikawa N."/>
        </authorList>
    </citation>
    <scope>NUCLEOTIDE SEQUENCE [LARGE SCALE GENOMIC DNA]</scope>
    <source>
        <strain evidence="10 11">NBRC 108608</strain>
    </source>
</reference>
<evidence type="ECO:0000256" key="6">
    <source>
        <dbReference type="ARBA" id="ARBA00023316"/>
    </source>
</evidence>
<comment type="similarity">
    <text evidence="2">Belongs to the YkuD family.</text>
</comment>
<evidence type="ECO:0000313" key="10">
    <source>
        <dbReference type="EMBL" id="GEP41734.1"/>
    </source>
</evidence>
<accession>A0A512M4S1</accession>
<dbReference type="GO" id="GO:0071555">
    <property type="term" value="P:cell wall organization"/>
    <property type="evidence" value="ECO:0007669"/>
    <property type="project" value="UniProtKB-UniRule"/>
</dbReference>
<evidence type="ECO:0000256" key="3">
    <source>
        <dbReference type="ARBA" id="ARBA00022679"/>
    </source>
</evidence>
<dbReference type="GO" id="GO:0071972">
    <property type="term" value="F:peptidoglycan L,D-transpeptidase activity"/>
    <property type="evidence" value="ECO:0007669"/>
    <property type="project" value="TreeGrafter"/>
</dbReference>
<dbReference type="PROSITE" id="PS52029">
    <property type="entry name" value="LD_TPASE"/>
    <property type="match status" value="1"/>
</dbReference>
<keyword evidence="5 7" id="KW-0573">Peptidoglycan synthesis</keyword>
<feature type="active site" description="Nucleophile" evidence="7">
    <location>
        <position position="180"/>
    </location>
</feature>
<feature type="compositionally biased region" description="Pro residues" evidence="8">
    <location>
        <begin position="250"/>
        <end position="269"/>
    </location>
</feature>
<dbReference type="GO" id="GO:0005576">
    <property type="term" value="C:extracellular region"/>
    <property type="evidence" value="ECO:0007669"/>
    <property type="project" value="TreeGrafter"/>
</dbReference>
<evidence type="ECO:0000313" key="11">
    <source>
        <dbReference type="Proteomes" id="UP000321577"/>
    </source>
</evidence>
<feature type="compositionally biased region" description="Pro residues" evidence="8">
    <location>
        <begin position="292"/>
        <end position="303"/>
    </location>
</feature>
<evidence type="ECO:0000256" key="5">
    <source>
        <dbReference type="ARBA" id="ARBA00022984"/>
    </source>
</evidence>
<dbReference type="GO" id="GO:0016740">
    <property type="term" value="F:transferase activity"/>
    <property type="evidence" value="ECO:0007669"/>
    <property type="project" value="UniProtKB-KW"/>
</dbReference>
<gene>
    <name evidence="10" type="ORF">BGE01nite_10250</name>
</gene>
<dbReference type="AlphaFoldDB" id="A0A512M4S1"/>
<feature type="domain" description="L,D-TPase catalytic" evidence="9">
    <location>
        <begin position="65"/>
        <end position="204"/>
    </location>
</feature>
<keyword evidence="4 7" id="KW-0133">Cell shape</keyword>
<dbReference type="EMBL" id="BKAG01000005">
    <property type="protein sequence ID" value="GEP41734.1"/>
    <property type="molecule type" value="Genomic_DNA"/>
</dbReference>
<dbReference type="Gene3D" id="2.40.440.10">
    <property type="entry name" value="L,D-transpeptidase catalytic domain-like"/>
    <property type="match status" value="1"/>
</dbReference>
<comment type="pathway">
    <text evidence="1 7">Cell wall biogenesis; peptidoglycan biosynthesis.</text>
</comment>
<proteinExistence type="inferred from homology"/>
<feature type="active site" description="Proton donor/acceptor" evidence="7">
    <location>
        <position position="165"/>
    </location>
</feature>
<evidence type="ECO:0000256" key="4">
    <source>
        <dbReference type="ARBA" id="ARBA00022960"/>
    </source>
</evidence>
<evidence type="ECO:0000259" key="9">
    <source>
        <dbReference type="PROSITE" id="PS52029"/>
    </source>
</evidence>
<dbReference type="PANTHER" id="PTHR30582">
    <property type="entry name" value="L,D-TRANSPEPTIDASE"/>
    <property type="match status" value="1"/>
</dbReference>
<dbReference type="InterPro" id="IPR038063">
    <property type="entry name" value="Transpep_catalytic_dom"/>
</dbReference>
<evidence type="ECO:0000256" key="7">
    <source>
        <dbReference type="PROSITE-ProRule" id="PRU01373"/>
    </source>
</evidence>
<protein>
    <recommendedName>
        <fullName evidence="9">L,D-TPase catalytic domain-containing protein</fullName>
    </recommendedName>
</protein>